<keyword evidence="13" id="KW-0614">Plasmid</keyword>
<dbReference type="KEGG" id="rmb:K529_019875"/>
<dbReference type="GO" id="GO:0000155">
    <property type="term" value="F:phosphorelay sensor kinase activity"/>
    <property type="evidence" value="ECO:0007669"/>
    <property type="project" value="InterPro"/>
</dbReference>
<feature type="domain" description="Histidine kinase" evidence="11">
    <location>
        <begin position="314"/>
        <end position="510"/>
    </location>
</feature>
<evidence type="ECO:0000256" key="3">
    <source>
        <dbReference type="ARBA" id="ARBA00012438"/>
    </source>
</evidence>
<dbReference type="InterPro" id="IPR005467">
    <property type="entry name" value="His_kinase_dom"/>
</dbReference>
<comment type="catalytic activity">
    <reaction evidence="1">
        <text>ATP + protein L-histidine = ADP + protein N-phospho-L-histidine.</text>
        <dbReference type="EC" id="2.7.13.3"/>
    </reaction>
</comment>
<evidence type="ECO:0000256" key="4">
    <source>
        <dbReference type="ARBA" id="ARBA00022475"/>
    </source>
</evidence>
<geneLocation type="plasmid" evidence="13 14">
    <name>unnamed1</name>
</geneLocation>
<sequence>MQAKLNRKWRPRLWTVVLLVLGIVLCLPIAGLILFRFYDNQLVQQTEESLLTQAAVMSATYAELYADAAGLEPPNWGAVSLDNAVFPSLSINSATVLPPRPDATQMKSATGAVYQTVATQLTRIANAAQARTLAGYRFLDPHGNVIAGTAEIGQALGHVNEVGAALAGNTVSVARTRVRADSPPALYTLSRGARVRVFVAMPVMVDETLIGAVYVSRTPSHIFRFLYSERVNLMKAAAFVALSAVLIGYVFWRFITRPIRLLIQRSHMAGHGDKAWEPPEQLGTREIEDLSHSFKSLTQRLQSKQDALKTYTAHVTHELKSPLTALKGAAELLRDDDLTPPQRHRLLDTVDKGGKRMEDLLANMRAFSLADQQANSGTCCLNDIYTQITQNFPRLTIQVENDDLQLPAEANTLTIILTHLLENAQQHGAKNVVLTAQHTGEGKSLRIADDGLGISAGNADKILQPFFTTRRDSGGTGMGLNIVKATVEAIGGELAVVASSNGACFEIKFA</sequence>
<dbReference type="InterPro" id="IPR036097">
    <property type="entry name" value="HisK_dim/P_sf"/>
</dbReference>
<dbReference type="GeneID" id="28252143"/>
<keyword evidence="10" id="KW-0472">Membrane</keyword>
<keyword evidence="7" id="KW-0547">Nucleotide-binding</keyword>
<dbReference type="AlphaFoldDB" id="A0A1B1A8Z5"/>
<keyword evidence="10" id="KW-1133">Transmembrane helix</keyword>
<dbReference type="CDD" id="cd00082">
    <property type="entry name" value="HisKA"/>
    <property type="match status" value="1"/>
</dbReference>
<dbReference type="Pfam" id="PF02518">
    <property type="entry name" value="HATPase_c"/>
    <property type="match status" value="1"/>
</dbReference>
<accession>A0A1B1A8Z5</accession>
<evidence type="ECO:0000256" key="6">
    <source>
        <dbReference type="ARBA" id="ARBA00022679"/>
    </source>
</evidence>
<dbReference type="Gene3D" id="1.10.287.130">
    <property type="match status" value="1"/>
</dbReference>
<dbReference type="PANTHER" id="PTHR44936:SF10">
    <property type="entry name" value="SENSOR PROTEIN RSTB"/>
    <property type="match status" value="1"/>
</dbReference>
<protein>
    <recommendedName>
        <fullName evidence="3">histidine kinase</fullName>
        <ecNumber evidence="3">2.7.13.3</ecNumber>
    </recommendedName>
</protein>
<dbReference type="SUPFAM" id="SSF55874">
    <property type="entry name" value="ATPase domain of HSP90 chaperone/DNA topoisomerase II/histidine kinase"/>
    <property type="match status" value="1"/>
</dbReference>
<dbReference type="PROSITE" id="PS50885">
    <property type="entry name" value="HAMP"/>
    <property type="match status" value="1"/>
</dbReference>
<dbReference type="PANTHER" id="PTHR44936">
    <property type="entry name" value="SENSOR PROTEIN CREC"/>
    <property type="match status" value="1"/>
</dbReference>
<dbReference type="PROSITE" id="PS50109">
    <property type="entry name" value="HIS_KIN"/>
    <property type="match status" value="1"/>
</dbReference>
<keyword evidence="8 13" id="KW-0418">Kinase</keyword>
<keyword evidence="9" id="KW-0067">ATP-binding</keyword>
<keyword evidence="6" id="KW-0808">Transferase</keyword>
<dbReference type="Pfam" id="PF00512">
    <property type="entry name" value="HisKA"/>
    <property type="match status" value="1"/>
</dbReference>
<comment type="subcellular location">
    <subcellularLocation>
        <location evidence="2">Cell membrane</location>
        <topology evidence="2">Multi-pass membrane protein</topology>
    </subcellularLocation>
</comment>
<dbReference type="GO" id="GO:0005886">
    <property type="term" value="C:plasma membrane"/>
    <property type="evidence" value="ECO:0007669"/>
    <property type="project" value="UniProtKB-SubCell"/>
</dbReference>
<dbReference type="PRINTS" id="PR00344">
    <property type="entry name" value="BCTRLSENSOR"/>
</dbReference>
<keyword evidence="10" id="KW-0812">Transmembrane</keyword>
<evidence type="ECO:0000259" key="11">
    <source>
        <dbReference type="PROSITE" id="PS50109"/>
    </source>
</evidence>
<feature type="domain" description="HAMP" evidence="12">
    <location>
        <begin position="253"/>
        <end position="306"/>
    </location>
</feature>
<evidence type="ECO:0000256" key="2">
    <source>
        <dbReference type="ARBA" id="ARBA00004651"/>
    </source>
</evidence>
<dbReference type="InterPro" id="IPR003660">
    <property type="entry name" value="HAMP_dom"/>
</dbReference>
<dbReference type="InterPro" id="IPR036890">
    <property type="entry name" value="HATPase_C_sf"/>
</dbReference>
<dbReference type="RefSeq" id="WP_040642858.1">
    <property type="nucleotide sequence ID" value="NZ_CP015231.1"/>
</dbReference>
<reference evidence="13 14" key="1">
    <citation type="journal article" date="2016" name="ISME J.">
        <title>Global occurrence and heterogeneity of the Roseobacter-clade species Ruegeria mobilis.</title>
        <authorList>
            <person name="Sonnenschein E."/>
            <person name="Gram L."/>
        </authorList>
    </citation>
    <scope>NUCLEOTIDE SEQUENCE [LARGE SCALE GENOMIC DNA]</scope>
    <source>
        <strain evidence="13 14">F1926</strain>
        <plasmid evidence="13 14">unnamed1</plasmid>
    </source>
</reference>
<evidence type="ECO:0000313" key="14">
    <source>
        <dbReference type="Proteomes" id="UP000013243"/>
    </source>
</evidence>
<evidence type="ECO:0000259" key="12">
    <source>
        <dbReference type="PROSITE" id="PS50885"/>
    </source>
</evidence>
<dbReference type="SUPFAM" id="SSF47384">
    <property type="entry name" value="Homodimeric domain of signal transducing histidine kinase"/>
    <property type="match status" value="1"/>
</dbReference>
<keyword evidence="4" id="KW-1003">Cell membrane</keyword>
<keyword evidence="5" id="KW-0597">Phosphoprotein</keyword>
<evidence type="ECO:0000256" key="8">
    <source>
        <dbReference type="ARBA" id="ARBA00022777"/>
    </source>
</evidence>
<evidence type="ECO:0000313" key="13">
    <source>
        <dbReference type="EMBL" id="ANP43016.1"/>
    </source>
</evidence>
<dbReference type="GO" id="GO:0005524">
    <property type="term" value="F:ATP binding"/>
    <property type="evidence" value="ECO:0007669"/>
    <property type="project" value="UniProtKB-KW"/>
</dbReference>
<dbReference type="InterPro" id="IPR004358">
    <property type="entry name" value="Sig_transdc_His_kin-like_C"/>
</dbReference>
<name>A0A1B1A8Z5_9RHOB</name>
<organism evidence="13 14">
    <name type="scientific">Tritonibacter mobilis F1926</name>
    <dbReference type="NCBI Taxonomy" id="1265309"/>
    <lineage>
        <taxon>Bacteria</taxon>
        <taxon>Pseudomonadati</taxon>
        <taxon>Pseudomonadota</taxon>
        <taxon>Alphaproteobacteria</taxon>
        <taxon>Rhodobacterales</taxon>
        <taxon>Paracoccaceae</taxon>
        <taxon>Tritonibacter</taxon>
    </lineage>
</organism>
<dbReference type="SMART" id="SM00387">
    <property type="entry name" value="HATPase_c"/>
    <property type="match status" value="1"/>
</dbReference>
<evidence type="ECO:0000256" key="10">
    <source>
        <dbReference type="SAM" id="Phobius"/>
    </source>
</evidence>
<dbReference type="Gene3D" id="3.30.565.10">
    <property type="entry name" value="Histidine kinase-like ATPase, C-terminal domain"/>
    <property type="match status" value="1"/>
</dbReference>
<feature type="transmembrane region" description="Helical" evidence="10">
    <location>
        <begin position="12"/>
        <end position="35"/>
    </location>
</feature>
<dbReference type="InterPro" id="IPR050980">
    <property type="entry name" value="2C_sensor_his_kinase"/>
</dbReference>
<dbReference type="InterPro" id="IPR003018">
    <property type="entry name" value="GAF"/>
</dbReference>
<gene>
    <name evidence="13" type="ORF">K529_019875</name>
</gene>
<dbReference type="Proteomes" id="UP000013243">
    <property type="component" value="Plasmid unnamed1"/>
</dbReference>
<dbReference type="InterPro" id="IPR003594">
    <property type="entry name" value="HATPase_dom"/>
</dbReference>
<dbReference type="Gene3D" id="6.10.340.10">
    <property type="match status" value="1"/>
</dbReference>
<dbReference type="Pfam" id="PF01590">
    <property type="entry name" value="GAF"/>
    <property type="match status" value="1"/>
</dbReference>
<dbReference type="InterPro" id="IPR003661">
    <property type="entry name" value="HisK_dim/P_dom"/>
</dbReference>
<evidence type="ECO:0000256" key="7">
    <source>
        <dbReference type="ARBA" id="ARBA00022741"/>
    </source>
</evidence>
<dbReference type="EC" id="2.7.13.3" evidence="3"/>
<dbReference type="OrthoDB" id="9815202at2"/>
<feature type="transmembrane region" description="Helical" evidence="10">
    <location>
        <begin position="236"/>
        <end position="255"/>
    </location>
</feature>
<dbReference type="EMBL" id="CP015231">
    <property type="protein sequence ID" value="ANP43016.1"/>
    <property type="molecule type" value="Genomic_DNA"/>
</dbReference>
<evidence type="ECO:0000256" key="5">
    <source>
        <dbReference type="ARBA" id="ARBA00022553"/>
    </source>
</evidence>
<dbReference type="SMART" id="SM00388">
    <property type="entry name" value="HisKA"/>
    <property type="match status" value="1"/>
</dbReference>
<dbReference type="Pfam" id="PF00672">
    <property type="entry name" value="HAMP"/>
    <property type="match status" value="1"/>
</dbReference>
<evidence type="ECO:0000256" key="1">
    <source>
        <dbReference type="ARBA" id="ARBA00000085"/>
    </source>
</evidence>
<proteinExistence type="predicted"/>
<evidence type="ECO:0000256" key="9">
    <source>
        <dbReference type="ARBA" id="ARBA00022840"/>
    </source>
</evidence>